<dbReference type="PaxDb" id="65489-OBART11G02900.1"/>
<protein>
    <submittedName>
        <fullName evidence="1">Uncharacterized protein</fullName>
    </submittedName>
</protein>
<dbReference type="AlphaFoldDB" id="A0A0D3HI58"/>
<proteinExistence type="predicted"/>
<keyword evidence="2" id="KW-1185">Reference proteome</keyword>
<dbReference type="Proteomes" id="UP000026960">
    <property type="component" value="Chromosome 11"/>
</dbReference>
<reference evidence="1" key="1">
    <citation type="journal article" date="2009" name="Rice">
        <title>De Novo Next Generation Sequencing of Plant Genomes.</title>
        <authorList>
            <person name="Rounsley S."/>
            <person name="Marri P.R."/>
            <person name="Yu Y."/>
            <person name="He R."/>
            <person name="Sisneros N."/>
            <person name="Goicoechea J.L."/>
            <person name="Lee S.J."/>
            <person name="Angelova A."/>
            <person name="Kudrna D."/>
            <person name="Luo M."/>
            <person name="Affourtit J."/>
            <person name="Desany B."/>
            <person name="Knight J."/>
            <person name="Niazi F."/>
            <person name="Egholm M."/>
            <person name="Wing R.A."/>
        </authorList>
    </citation>
    <scope>NUCLEOTIDE SEQUENCE [LARGE SCALE GENOMIC DNA]</scope>
    <source>
        <strain evidence="1">cv. IRGC 105608</strain>
    </source>
</reference>
<dbReference type="Gramene" id="OBART11G02900.1">
    <property type="protein sequence ID" value="OBART11G02900.1"/>
    <property type="gene ID" value="OBART11G02900"/>
</dbReference>
<evidence type="ECO:0000313" key="2">
    <source>
        <dbReference type="Proteomes" id="UP000026960"/>
    </source>
</evidence>
<evidence type="ECO:0000313" key="1">
    <source>
        <dbReference type="EnsemblPlants" id="OBART11G02900.1"/>
    </source>
</evidence>
<accession>A0A0D3HI58</accession>
<sequence>MGNKRRGLLGGFLPRPVFPISLLRQEVRLRRFRRRRGGCNRVRAGIVSSPSEGSSASASHILYRVGPFDYQLAVACKSRTKAASLVGACDFFAWFEGPTSSFIKELLLKMAG</sequence>
<name>A0A0D3HI58_9ORYZ</name>
<dbReference type="HOGENOM" id="CLU_2149683_0_0_1"/>
<dbReference type="EnsemblPlants" id="OBART11G02900.1">
    <property type="protein sequence ID" value="OBART11G02900.1"/>
    <property type="gene ID" value="OBART11G02900"/>
</dbReference>
<reference evidence="1" key="2">
    <citation type="submission" date="2015-03" db="UniProtKB">
        <authorList>
            <consortium name="EnsemblPlants"/>
        </authorList>
    </citation>
    <scope>IDENTIFICATION</scope>
</reference>
<organism evidence="1">
    <name type="scientific">Oryza barthii</name>
    <dbReference type="NCBI Taxonomy" id="65489"/>
    <lineage>
        <taxon>Eukaryota</taxon>
        <taxon>Viridiplantae</taxon>
        <taxon>Streptophyta</taxon>
        <taxon>Embryophyta</taxon>
        <taxon>Tracheophyta</taxon>
        <taxon>Spermatophyta</taxon>
        <taxon>Magnoliopsida</taxon>
        <taxon>Liliopsida</taxon>
        <taxon>Poales</taxon>
        <taxon>Poaceae</taxon>
        <taxon>BOP clade</taxon>
        <taxon>Oryzoideae</taxon>
        <taxon>Oryzeae</taxon>
        <taxon>Oryzinae</taxon>
        <taxon>Oryza</taxon>
    </lineage>
</organism>